<organism evidence="2 3">
    <name type="scientific">Rhodopirellula sallentina SM41</name>
    <dbReference type="NCBI Taxonomy" id="1263870"/>
    <lineage>
        <taxon>Bacteria</taxon>
        <taxon>Pseudomonadati</taxon>
        <taxon>Planctomycetota</taxon>
        <taxon>Planctomycetia</taxon>
        <taxon>Pirellulales</taxon>
        <taxon>Pirellulaceae</taxon>
        <taxon>Rhodopirellula</taxon>
    </lineage>
</organism>
<reference evidence="2 3" key="1">
    <citation type="journal article" date="2013" name="Mar. Genomics">
        <title>Expression of sulfatases in Rhodopirellula baltica and the diversity of sulfatases in the genus Rhodopirellula.</title>
        <authorList>
            <person name="Wegner C.E."/>
            <person name="Richter-Heitmann T."/>
            <person name="Klindworth A."/>
            <person name="Klockow C."/>
            <person name="Richter M."/>
            <person name="Achstetter T."/>
            <person name="Glockner F.O."/>
            <person name="Harder J."/>
        </authorList>
    </citation>
    <scope>NUCLEOTIDE SEQUENCE [LARGE SCALE GENOMIC DNA]</scope>
    <source>
        <strain evidence="2 3">SM41</strain>
    </source>
</reference>
<comment type="caution">
    <text evidence="2">The sequence shown here is derived from an EMBL/GenBank/DDBJ whole genome shotgun (WGS) entry which is preliminary data.</text>
</comment>
<dbReference type="PRINTS" id="PR00702">
    <property type="entry name" value="ACRIFLAVINRP"/>
</dbReference>
<dbReference type="Gene3D" id="3.30.70.1440">
    <property type="entry name" value="Multidrug efflux transporter AcrB pore domain"/>
    <property type="match status" value="1"/>
</dbReference>
<feature type="transmembrane region" description="Helical" evidence="1">
    <location>
        <begin position="423"/>
        <end position="444"/>
    </location>
</feature>
<feature type="transmembrane region" description="Helical" evidence="1">
    <location>
        <begin position="324"/>
        <end position="346"/>
    </location>
</feature>
<evidence type="ECO:0000256" key="1">
    <source>
        <dbReference type="SAM" id="Phobius"/>
    </source>
</evidence>
<feature type="transmembrane region" description="Helical" evidence="1">
    <location>
        <begin position="928"/>
        <end position="949"/>
    </location>
</feature>
<keyword evidence="3" id="KW-1185">Reference proteome</keyword>
<dbReference type="PANTHER" id="PTHR32063">
    <property type="match status" value="1"/>
</dbReference>
<dbReference type="GO" id="GO:0042910">
    <property type="term" value="F:xenobiotic transmembrane transporter activity"/>
    <property type="evidence" value="ECO:0007669"/>
    <property type="project" value="TreeGrafter"/>
</dbReference>
<dbReference type="Pfam" id="PF00873">
    <property type="entry name" value="ACR_tran"/>
    <property type="match status" value="1"/>
</dbReference>
<dbReference type="InterPro" id="IPR001036">
    <property type="entry name" value="Acrflvin-R"/>
</dbReference>
<feature type="transmembrane region" description="Helical" evidence="1">
    <location>
        <begin position="969"/>
        <end position="990"/>
    </location>
</feature>
<keyword evidence="1" id="KW-1133">Transmembrane helix</keyword>
<dbReference type="AlphaFoldDB" id="M5TVN4"/>
<dbReference type="PANTHER" id="PTHR32063:SF33">
    <property type="entry name" value="RND SUPERFAMILY EFFLUX PUMP PERMEASE COMPONENT"/>
    <property type="match status" value="1"/>
</dbReference>
<feature type="transmembrane region" description="Helical" evidence="1">
    <location>
        <begin position="898"/>
        <end position="919"/>
    </location>
</feature>
<feature type="transmembrane region" description="Helical" evidence="1">
    <location>
        <begin position="521"/>
        <end position="543"/>
    </location>
</feature>
<dbReference type="EMBL" id="ANOH01000368">
    <property type="protein sequence ID" value="EMI53220.1"/>
    <property type="molecule type" value="Genomic_DNA"/>
</dbReference>
<dbReference type="InterPro" id="IPR027463">
    <property type="entry name" value="AcrB_DN_DC_subdom"/>
</dbReference>
<keyword evidence="1" id="KW-0812">Transmembrane</keyword>
<proteinExistence type="predicted"/>
<evidence type="ECO:0000313" key="3">
    <source>
        <dbReference type="Proteomes" id="UP000011885"/>
    </source>
</evidence>
<feature type="transmembrane region" description="Helical" evidence="1">
    <location>
        <begin position="352"/>
        <end position="370"/>
    </location>
</feature>
<feature type="transmembrane region" description="Helical" evidence="1">
    <location>
        <begin position="873"/>
        <end position="892"/>
    </location>
</feature>
<dbReference type="RefSeq" id="WP_008685802.1">
    <property type="nucleotide sequence ID" value="NZ_ANOH01000368.1"/>
</dbReference>
<evidence type="ECO:0000313" key="2">
    <source>
        <dbReference type="EMBL" id="EMI53220.1"/>
    </source>
</evidence>
<feature type="transmembrane region" description="Helical" evidence="1">
    <location>
        <begin position="1002"/>
        <end position="1028"/>
    </location>
</feature>
<sequence>MLEKFVHHRTLANLLMLSFIGMGLYALPNLKKESFPDFDASEVMITVIYRGASAEDVEQGICLLIEDAIDSVQNIKEVTSVAQEGSAAITIEIEDGADVAEALSDIEVEVDAITDFPAGAEDPIITQLNRSVEVLTVAVSGDMPAADLKDYCEDLKRRIRHLPISPLVEISGFSDRQLRIELDSDALRRLGLSASDIATTVGVQNLDLPVGMIETHDEDLLLRFVEERQHPQEIENIVVSGVPGKSEIRLRDIGRVVDTFADAEDKAWLDGQRAGILQIKKTKSQDTIKVAEQLYEFLDAERAHNPKLRLVVTSDTSELIVQRLSLLMTNAWQGMVLVFFTLWMFFNLRLSFWVVMSLPVSFMAAFFLMPMFGQTINMMSSVALLMAIGVLMDDGIVIGENVARHVAMGKDSMRAAIDGVSEVAGGVVSSFLTTVCVLGPLLFLEGDLGKVLCVIPIILIVTLGISLVEAFFILPAHLGHSLHGHDPNQANFVRRGVNRSVDWVRESLFGSLVDWSIRWRYLTIGATIGIFVLSIAMFTGGFVPFVGFPEIEGDEVDAKILLPQGTPLSETESIVRRINEAVRRTNDRFPDQPLVVDAGDAEPTSPPLVLSTVSTFNQNTDASESGPHVATVTTRILPPESRSTSLADFIAALREEVGVIPNAISVSLAESVRGPAGRPIEVRFLSDDLEHAKAASEMAQQWFARYEGVYDLTDDMRRGKQEIRLRLKPDTVALGLNVRAMATQLSAAYQGTKVTDMQIGNDLFEINVQYEKEHRDSVQEFADFQFMLAGGKQVPLQSLAEVDYQYGWSRIARTDGWRTVTLIGNTDSEVVNSSQLMSVFARDFLPELEEQLPDVDVSFGGQREASDETGSSMVYLFLLGLFGIYAILSYQFESWLEPLIVMFAIPMALIGVVFGHLLMGMSLSMPSLIGFISLAGIVVNDSILLVLFLKQARSEGVPTLEAASQASRLRFRAIVLTSATTMAGLLPLALEQSTQAQVLLPVAVSIVFGMLSSTVLILIVIPCLYVALHDFQTP</sequence>
<dbReference type="SUPFAM" id="SSF82714">
    <property type="entry name" value="Multidrug efflux transporter AcrB TolC docking domain, DN and DC subdomains"/>
    <property type="match status" value="2"/>
</dbReference>
<name>M5TVN4_9BACT</name>
<dbReference type="Gene3D" id="3.30.70.1320">
    <property type="entry name" value="Multidrug efflux transporter AcrB pore domain like"/>
    <property type="match status" value="1"/>
</dbReference>
<accession>M5TVN4</accession>
<dbReference type="Gene3D" id="3.30.70.1430">
    <property type="entry name" value="Multidrug efflux transporter AcrB pore domain"/>
    <property type="match status" value="2"/>
</dbReference>
<keyword evidence="1" id="KW-0472">Membrane</keyword>
<feature type="transmembrane region" description="Helical" evidence="1">
    <location>
        <begin position="451"/>
        <end position="474"/>
    </location>
</feature>
<feature type="transmembrane region" description="Helical" evidence="1">
    <location>
        <begin position="6"/>
        <end position="27"/>
    </location>
</feature>
<gene>
    <name evidence="2" type="ORF">RSSM_05329</name>
</gene>
<dbReference type="Gene3D" id="3.30.2090.10">
    <property type="entry name" value="Multidrug efflux transporter AcrB TolC docking domain, DN and DC subdomains"/>
    <property type="match status" value="2"/>
</dbReference>
<protein>
    <submittedName>
        <fullName evidence="2">Cation/multidrug efflux pump</fullName>
    </submittedName>
</protein>
<feature type="transmembrane region" description="Helical" evidence="1">
    <location>
        <begin position="382"/>
        <end position="403"/>
    </location>
</feature>
<dbReference type="Gene3D" id="1.20.1640.10">
    <property type="entry name" value="Multidrug efflux transporter AcrB transmembrane domain"/>
    <property type="match status" value="2"/>
</dbReference>
<dbReference type="OrthoDB" id="9806532at2"/>
<dbReference type="SUPFAM" id="SSF82866">
    <property type="entry name" value="Multidrug efflux transporter AcrB transmembrane domain"/>
    <property type="match status" value="2"/>
</dbReference>
<dbReference type="SUPFAM" id="SSF82693">
    <property type="entry name" value="Multidrug efflux transporter AcrB pore domain, PN1, PN2, PC1 and PC2 subdomains"/>
    <property type="match status" value="2"/>
</dbReference>
<dbReference type="GO" id="GO:0005886">
    <property type="term" value="C:plasma membrane"/>
    <property type="evidence" value="ECO:0007669"/>
    <property type="project" value="TreeGrafter"/>
</dbReference>
<dbReference type="PATRIC" id="fig|1263870.3.peg.5647"/>
<dbReference type="Proteomes" id="UP000011885">
    <property type="component" value="Unassembled WGS sequence"/>
</dbReference>